<evidence type="ECO:0000256" key="1">
    <source>
        <dbReference type="SAM" id="MobiDB-lite"/>
    </source>
</evidence>
<protein>
    <submittedName>
        <fullName evidence="3">Uncharacterized protein</fullName>
    </submittedName>
</protein>
<sequence>MTSTSTSPEAGEAISSAMAMPLTSTPAEARDPASIIRHHLRRRLEEENVVAEKGNDVGGSDSGGGGDGGIPLSGEFFLMFFYVLLIVFAVLFLPVFWKCIKNVLLRRKVGLSNGDEEDCSTERTKEDILAGVAEIKEKIAEESRKVRYGMSNNSSNNNADDSATQNEEDEDDDQQQMSQNKRNDSKRPISGTFYGTYYYNSKARMTPMDLTFAPHPHGGFVILGSGQVQSGETELSEGYLAPNGEAYFVEVGGINPISVNLDVTNDELTSRRLAESVTSLYRGKFDFNKPNIIFKGWRYSSTGITRIYHLLRRPKESKIRHVMSTIGSSIHSAGRRRSSTTQQPADEEETNDEEIGGVPEATVEWTGQHQRSFPCVSNGSTGDVPII</sequence>
<keyword evidence="2" id="KW-0812">Transmembrane</keyword>
<feature type="compositionally biased region" description="Polar residues" evidence="1">
    <location>
        <begin position="365"/>
        <end position="381"/>
    </location>
</feature>
<accession>A0A7S0FR11</accession>
<name>A0A7S0FR11_9STRA</name>
<feature type="compositionally biased region" description="Acidic residues" evidence="1">
    <location>
        <begin position="345"/>
        <end position="355"/>
    </location>
</feature>
<gene>
    <name evidence="3" type="ORF">MPOL1434_LOCUS8245</name>
</gene>
<evidence type="ECO:0000313" key="3">
    <source>
        <dbReference type="EMBL" id="CAD8374962.1"/>
    </source>
</evidence>
<reference evidence="3" key="1">
    <citation type="submission" date="2021-01" db="EMBL/GenBank/DDBJ databases">
        <authorList>
            <person name="Corre E."/>
            <person name="Pelletier E."/>
            <person name="Niang G."/>
            <person name="Scheremetjew M."/>
            <person name="Finn R."/>
            <person name="Kale V."/>
            <person name="Holt S."/>
            <person name="Cochrane G."/>
            <person name="Meng A."/>
            <person name="Brown T."/>
            <person name="Cohen L."/>
        </authorList>
    </citation>
    <scope>NUCLEOTIDE SEQUENCE</scope>
    <source>
        <strain evidence="3">CCMP3303</strain>
    </source>
</reference>
<feature type="compositionally biased region" description="Low complexity" evidence="1">
    <location>
        <begin position="151"/>
        <end position="163"/>
    </location>
</feature>
<keyword evidence="2" id="KW-1133">Transmembrane helix</keyword>
<feature type="region of interest" description="Disordered" evidence="1">
    <location>
        <begin position="329"/>
        <end position="387"/>
    </location>
</feature>
<dbReference type="EMBL" id="HBEJ01014037">
    <property type="protein sequence ID" value="CAD8374962.1"/>
    <property type="molecule type" value="Transcribed_RNA"/>
</dbReference>
<feature type="transmembrane region" description="Helical" evidence="2">
    <location>
        <begin position="76"/>
        <end position="97"/>
    </location>
</feature>
<keyword evidence="2" id="KW-0472">Membrane</keyword>
<proteinExistence type="predicted"/>
<dbReference type="AlphaFoldDB" id="A0A7S0FR11"/>
<evidence type="ECO:0000256" key="2">
    <source>
        <dbReference type="SAM" id="Phobius"/>
    </source>
</evidence>
<feature type="region of interest" description="Disordered" evidence="1">
    <location>
        <begin position="146"/>
        <end position="188"/>
    </location>
</feature>
<organism evidence="3">
    <name type="scientific">Minutocellus polymorphus</name>
    <dbReference type="NCBI Taxonomy" id="265543"/>
    <lineage>
        <taxon>Eukaryota</taxon>
        <taxon>Sar</taxon>
        <taxon>Stramenopiles</taxon>
        <taxon>Ochrophyta</taxon>
        <taxon>Bacillariophyta</taxon>
        <taxon>Mediophyceae</taxon>
        <taxon>Cymatosirophycidae</taxon>
        <taxon>Cymatosirales</taxon>
        <taxon>Cymatosiraceae</taxon>
        <taxon>Minutocellus</taxon>
    </lineage>
</organism>